<proteinExistence type="inferred from homology"/>
<dbReference type="Gene3D" id="2.130.10.10">
    <property type="entry name" value="YVTN repeat-like/Quinoprotein amine dehydrogenase"/>
    <property type="match status" value="1"/>
</dbReference>
<feature type="domain" description="Enhancer of mRNA-decapping protein 4 WD40 repeat region" evidence="6">
    <location>
        <begin position="54"/>
        <end position="365"/>
    </location>
</feature>
<reference evidence="8" key="1">
    <citation type="submission" date="2016-11" db="UniProtKB">
        <authorList>
            <consortium name="WormBaseParasite"/>
        </authorList>
    </citation>
    <scope>IDENTIFICATION</scope>
</reference>
<evidence type="ECO:0000313" key="8">
    <source>
        <dbReference type="WBParaSite" id="Hba_09255"/>
    </source>
</evidence>
<keyword evidence="3" id="KW-0963">Cytoplasm</keyword>
<protein>
    <submittedName>
        <fullName evidence="8">Ge1_WD40 domain-containing protein</fullName>
    </submittedName>
</protein>
<keyword evidence="7" id="KW-1185">Reference proteome</keyword>
<dbReference type="SUPFAM" id="SSF50978">
    <property type="entry name" value="WD40 repeat-like"/>
    <property type="match status" value="1"/>
</dbReference>
<sequence>MGMGEPYASTDHLSPSSILEKYTLDGSDNIIRFVNGNNVVLSLESQTEARVRDSARVHTKVISDYKGDVRALSGRFLAVQGDLIAFRFFNENTGEVVRVIDRVSRNRHLIKGFRKSPIDLQYAPHAPLLAVLDSESSLYVYTVANDCQDVVKYINIVNWPEDTSQEPRLVWCPYVPENPSDPSDSCNMLAIYKGRKVFVINLTILKGSSSNSQIDFEEATKVEDAILSVEMDEDVTTVCISPDSTAVAIGTTQGIVSFYIVNGSELKFAHNWDPQLNRPIVGLFFLDDTRNLKNQEPFWRHCLAVGEGGRHMALFECEQWHCLGLLRFDSPLDLTRFDVHVDPQARYINILDPDGANVFFVELRQGQPRFISITQVTFCHPVVSVIPYDIANAEKNESVTDFSLDDDYDPEARNEVTAHYIAIGHKSLLQLDVQLEKSDINSEGMVPIKAECQVEGQKSSTEGPSDLLAVATTNTLQLDKPRLVEQLQEMSEKNNDSKFSIFSLIEKCITEEEFSLREDRLLANISDLIETNRTETINVVRNALNENSVAVENSIQANHKASD</sequence>
<dbReference type="InterPro" id="IPR045152">
    <property type="entry name" value="EDC4-like"/>
</dbReference>
<dbReference type="InterPro" id="IPR036322">
    <property type="entry name" value="WD40_repeat_dom_sf"/>
</dbReference>
<dbReference type="PANTHER" id="PTHR15598:SF5">
    <property type="entry name" value="ENHANCER OF MRNA-DECAPPING PROTEIN 4"/>
    <property type="match status" value="1"/>
</dbReference>
<dbReference type="PANTHER" id="PTHR15598">
    <property type="entry name" value="ENHANCER OF MRNA-DECAPPING PROTEIN 4"/>
    <property type="match status" value="1"/>
</dbReference>
<dbReference type="Proteomes" id="UP000095283">
    <property type="component" value="Unplaced"/>
</dbReference>
<comment type="subcellular location">
    <subcellularLocation>
        <location evidence="1">Cytoplasm</location>
        <location evidence="1">P-body</location>
    </subcellularLocation>
</comment>
<dbReference type="InterPro" id="IPR032401">
    <property type="entry name" value="EDC4_WD40"/>
</dbReference>
<evidence type="ECO:0000256" key="3">
    <source>
        <dbReference type="ARBA" id="ARBA00022490"/>
    </source>
</evidence>
<evidence type="ECO:0000256" key="4">
    <source>
        <dbReference type="ARBA" id="ARBA00022574"/>
    </source>
</evidence>
<organism evidence="7 8">
    <name type="scientific">Heterorhabditis bacteriophora</name>
    <name type="common">Entomopathogenic nematode worm</name>
    <dbReference type="NCBI Taxonomy" id="37862"/>
    <lineage>
        <taxon>Eukaryota</taxon>
        <taxon>Metazoa</taxon>
        <taxon>Ecdysozoa</taxon>
        <taxon>Nematoda</taxon>
        <taxon>Chromadorea</taxon>
        <taxon>Rhabditida</taxon>
        <taxon>Rhabditina</taxon>
        <taxon>Rhabditomorpha</taxon>
        <taxon>Strongyloidea</taxon>
        <taxon>Heterorhabditidae</taxon>
        <taxon>Heterorhabditis</taxon>
    </lineage>
</organism>
<dbReference type="GO" id="GO:0031087">
    <property type="term" value="P:deadenylation-independent decapping of nuclear-transcribed mRNA"/>
    <property type="evidence" value="ECO:0007669"/>
    <property type="project" value="InterPro"/>
</dbReference>
<evidence type="ECO:0000256" key="5">
    <source>
        <dbReference type="ARBA" id="ARBA00022737"/>
    </source>
</evidence>
<name>A0A1I7WVL6_HETBA</name>
<evidence type="ECO:0000313" key="7">
    <source>
        <dbReference type="Proteomes" id="UP000095283"/>
    </source>
</evidence>
<dbReference type="InterPro" id="IPR015943">
    <property type="entry name" value="WD40/YVTN_repeat-like_dom_sf"/>
</dbReference>
<evidence type="ECO:0000259" key="6">
    <source>
        <dbReference type="Pfam" id="PF16529"/>
    </source>
</evidence>
<dbReference type="Pfam" id="PF16529">
    <property type="entry name" value="Ge1_WD40"/>
    <property type="match status" value="1"/>
</dbReference>
<comment type="similarity">
    <text evidence="2">Belongs to the WD repeat EDC4 family.</text>
</comment>
<accession>A0A1I7WVL6</accession>
<dbReference type="WBParaSite" id="Hba_09255">
    <property type="protein sequence ID" value="Hba_09255"/>
    <property type="gene ID" value="Hba_09255"/>
</dbReference>
<dbReference type="GO" id="GO:0000932">
    <property type="term" value="C:P-body"/>
    <property type="evidence" value="ECO:0007669"/>
    <property type="project" value="UniProtKB-SubCell"/>
</dbReference>
<dbReference type="AlphaFoldDB" id="A0A1I7WVL6"/>
<keyword evidence="4" id="KW-0853">WD repeat</keyword>
<evidence type="ECO:0000256" key="1">
    <source>
        <dbReference type="ARBA" id="ARBA00004201"/>
    </source>
</evidence>
<evidence type="ECO:0000256" key="2">
    <source>
        <dbReference type="ARBA" id="ARBA00009639"/>
    </source>
</evidence>
<keyword evidence="5" id="KW-0677">Repeat</keyword>